<proteinExistence type="inferred from homology"/>
<evidence type="ECO:0000313" key="7">
    <source>
        <dbReference type="EMBL" id="UNM16734.1"/>
    </source>
</evidence>
<evidence type="ECO:0000259" key="6">
    <source>
        <dbReference type="Pfam" id="PF13249"/>
    </source>
</evidence>
<feature type="domain" description="Squalene cyclase N-terminal" evidence="6">
    <location>
        <begin position="189"/>
        <end position="254"/>
    </location>
</feature>
<evidence type="ECO:0000259" key="5">
    <source>
        <dbReference type="Pfam" id="PF13243"/>
    </source>
</evidence>
<dbReference type="InterPro" id="IPR008930">
    <property type="entry name" value="Terpenoid_cyclase/PrenylTrfase"/>
</dbReference>
<dbReference type="NCBIfam" id="TIGR01787">
    <property type="entry name" value="squalene_cyclas"/>
    <property type="match status" value="1"/>
</dbReference>
<dbReference type="InterPro" id="IPR032697">
    <property type="entry name" value="SQ_cyclase_N"/>
</dbReference>
<reference evidence="7 8" key="1">
    <citation type="submission" date="2021-03" db="EMBL/GenBank/DDBJ databases">
        <title>Complete genome of Streptomyces formicae strain 1H-GS9 (DSM 100524).</title>
        <authorList>
            <person name="Atanasov K.E."/>
            <person name="Altabella T."/>
            <person name="Ferrer A."/>
        </authorList>
    </citation>
    <scope>NUCLEOTIDE SEQUENCE [LARGE SCALE GENOMIC DNA]</scope>
    <source>
        <strain evidence="7 8">1H-GS9</strain>
    </source>
</reference>
<dbReference type="SUPFAM" id="SSF48239">
    <property type="entry name" value="Terpenoid cyclases/Protein prenyltransferases"/>
    <property type="match status" value="2"/>
</dbReference>
<dbReference type="PANTHER" id="PTHR11764">
    <property type="entry name" value="TERPENE CYCLASE/MUTASE FAMILY MEMBER"/>
    <property type="match status" value="1"/>
</dbReference>
<evidence type="ECO:0000256" key="4">
    <source>
        <dbReference type="ARBA" id="ARBA00022737"/>
    </source>
</evidence>
<gene>
    <name evidence="7" type="ORF">J4032_26250</name>
</gene>
<evidence type="ECO:0000256" key="2">
    <source>
        <dbReference type="ARBA" id="ARBA00009755"/>
    </source>
</evidence>
<dbReference type="PANTHER" id="PTHR11764:SF20">
    <property type="entry name" value="LANOSTEROL SYNTHASE"/>
    <property type="match status" value="1"/>
</dbReference>
<keyword evidence="4" id="KW-0677">Repeat</keyword>
<dbReference type="Proteomes" id="UP000828924">
    <property type="component" value="Chromosome"/>
</dbReference>
<evidence type="ECO:0000256" key="3">
    <source>
        <dbReference type="ARBA" id="ARBA00022723"/>
    </source>
</evidence>
<dbReference type="Gene3D" id="1.50.10.20">
    <property type="match status" value="2"/>
</dbReference>
<sequence>MLAAQTADGYWHYAVENKVSVGAHDLLAREFLGVRTARETAGTAAWIRSCQSGDGGWPNFHGGPDDLPTTVMAYTALRLAGDAPDRPHMRAAADRIARLGGLERCRNSTRLWLALAGLWPWEKVRTLPPELFLLPRHAPVSLHEVGCWARQTIVAVSVLGALRPVWPVAFDLAELPDWKEPGPRIRRRRSPRGPLRRRALAAMRAWMVQRQDADGCWGAGHSVTVCTLLALLVLGEPPGSPLVRSAVRGLETFADDDGPMRRVRFSHSPVWDTAHVVLALRAAGLPASHPALSRAAAWLLDRQCDRTGDWAVHRPGLQPGGWSFQFANAHYPDCDDTALVVRALRAVASSTAREDGAVVRGVRWLSGMACKDGGWAAFDADLAVGLLRRLRITDANVLLLDGTTADVTAHAVETLADEGPRYARTVQAGADWLLRAQENDGSWYGRWGCNHVYGTGAALPALRAAGLRREHLAIRRGVAWLLDHQNPDGGWGEDHRSYLNPSWRGRGESTASQTAWALQGLLSAGVDGTAVLRAVDWLVRRQLPDGTWQEAQYTGTGMPWRAPIRYRSYPIVFPVLALTQYLKEPKNAT</sequence>
<dbReference type="EMBL" id="CP071872">
    <property type="protein sequence ID" value="UNM16734.1"/>
    <property type="molecule type" value="Genomic_DNA"/>
</dbReference>
<dbReference type="Pfam" id="PF13249">
    <property type="entry name" value="SQHop_cyclase_N"/>
    <property type="match status" value="2"/>
</dbReference>
<dbReference type="InterPro" id="IPR032696">
    <property type="entry name" value="SQ_cyclase_C"/>
</dbReference>
<dbReference type="InterPro" id="IPR018333">
    <property type="entry name" value="Squalene_cyclase"/>
</dbReference>
<comment type="pathway">
    <text evidence="1">Secondary metabolite biosynthesis; hopanoid biosynthesis.</text>
</comment>
<dbReference type="Pfam" id="PF13243">
    <property type="entry name" value="SQHop_cyclase_C"/>
    <property type="match status" value="1"/>
</dbReference>
<feature type="domain" description="Squalene cyclase C-terminal" evidence="5">
    <location>
        <begin position="268"/>
        <end position="582"/>
    </location>
</feature>
<comment type="similarity">
    <text evidence="2">Belongs to the terpene cyclase/mutase family.</text>
</comment>
<keyword evidence="8" id="KW-1185">Reference proteome</keyword>
<protein>
    <submittedName>
        <fullName evidence="7">Squalene--hopene cyclase</fullName>
    </submittedName>
</protein>
<dbReference type="SFLD" id="SFLDG01016">
    <property type="entry name" value="Prenyltransferase_Like_2"/>
    <property type="match status" value="1"/>
</dbReference>
<name>A0ABY3WZ26_9ACTN</name>
<accession>A0ABY3WZ26</accession>
<evidence type="ECO:0000313" key="8">
    <source>
        <dbReference type="Proteomes" id="UP000828924"/>
    </source>
</evidence>
<organism evidence="7 8">
    <name type="scientific">Streptomyces formicae</name>
    <dbReference type="NCBI Taxonomy" id="1616117"/>
    <lineage>
        <taxon>Bacteria</taxon>
        <taxon>Bacillati</taxon>
        <taxon>Actinomycetota</taxon>
        <taxon>Actinomycetes</taxon>
        <taxon>Kitasatosporales</taxon>
        <taxon>Streptomycetaceae</taxon>
        <taxon>Streptomyces</taxon>
    </lineage>
</organism>
<evidence type="ECO:0000256" key="1">
    <source>
        <dbReference type="ARBA" id="ARBA00004999"/>
    </source>
</evidence>
<feature type="domain" description="Squalene cyclase N-terminal" evidence="6">
    <location>
        <begin position="2"/>
        <end position="175"/>
    </location>
</feature>
<keyword evidence="3" id="KW-0479">Metal-binding</keyword>